<feature type="domain" description="Malonyl-CoA decarboxylase C-terminal" evidence="1">
    <location>
        <begin position="71"/>
        <end position="189"/>
    </location>
</feature>
<dbReference type="InterPro" id="IPR038917">
    <property type="entry name" value="Malonyl_CoA_deC"/>
</dbReference>
<evidence type="ECO:0000313" key="4">
    <source>
        <dbReference type="Proteomes" id="UP000271098"/>
    </source>
</evidence>
<sequence>MSVGAAARPHYFRLFQSIGNISGGVKRICSMRADVVEMLRASDLTRTESAALRPLENCLRELLTLWFCQSNLSLRQLTFESPGDILEKVIKYEAVHPMTGLGDMQLRLGPNRRCFVFMHEAMAREPLVVVYVVFMKKIAKNLQDILDIAKMPADESVNNTAVFYSISSTQPGLRGIDLGNMLIKRDILDVAKMPADESVNNTAVFYSISSTQPGTSGDIVDDRLIAFCEECELFEGDSKNIDIVRLFLLKRLKNLDPKK</sequence>
<name>A0A183E5V5_9BILA</name>
<dbReference type="GO" id="GO:0006085">
    <property type="term" value="P:acetyl-CoA biosynthetic process"/>
    <property type="evidence" value="ECO:0007669"/>
    <property type="project" value="TreeGrafter"/>
</dbReference>
<proteinExistence type="predicted"/>
<evidence type="ECO:0000259" key="2">
    <source>
        <dbReference type="Pfam" id="PF17408"/>
    </source>
</evidence>
<dbReference type="Pfam" id="PF17408">
    <property type="entry name" value="MCD_N"/>
    <property type="match status" value="1"/>
</dbReference>
<dbReference type="OrthoDB" id="426718at2759"/>
<dbReference type="AlphaFoldDB" id="A0A183E5V5"/>
<organism evidence="5">
    <name type="scientific">Gongylonema pulchrum</name>
    <dbReference type="NCBI Taxonomy" id="637853"/>
    <lineage>
        <taxon>Eukaryota</taxon>
        <taxon>Metazoa</taxon>
        <taxon>Ecdysozoa</taxon>
        <taxon>Nematoda</taxon>
        <taxon>Chromadorea</taxon>
        <taxon>Rhabditida</taxon>
        <taxon>Spirurina</taxon>
        <taxon>Spiruromorpha</taxon>
        <taxon>Spiruroidea</taxon>
        <taxon>Gongylonematidae</taxon>
        <taxon>Gongylonema</taxon>
    </lineage>
</organism>
<dbReference type="InterPro" id="IPR007956">
    <property type="entry name" value="Malonyl_CoA_deC_C"/>
</dbReference>
<dbReference type="InterPro" id="IPR035372">
    <property type="entry name" value="MCD_N"/>
</dbReference>
<dbReference type="PANTHER" id="PTHR28641">
    <property type="match status" value="1"/>
</dbReference>
<protein>
    <submittedName>
        <fullName evidence="5">Malonyl-CoA decarboxylase C-terminal domain-containing protein</fullName>
    </submittedName>
</protein>
<dbReference type="Gene3D" id="3.40.630.150">
    <property type="entry name" value="Malonyl-CoA decarboxylase, catalytic domain"/>
    <property type="match status" value="1"/>
</dbReference>
<evidence type="ECO:0000259" key="1">
    <source>
        <dbReference type="Pfam" id="PF05292"/>
    </source>
</evidence>
<dbReference type="Proteomes" id="UP000271098">
    <property type="component" value="Unassembled WGS sequence"/>
</dbReference>
<dbReference type="InterPro" id="IPR042303">
    <property type="entry name" value="Malonyl_CoA_deC_C_sf"/>
</dbReference>
<feature type="domain" description="Malonyl-CoA decarboxylase N-terminal" evidence="2">
    <location>
        <begin position="3"/>
        <end position="67"/>
    </location>
</feature>
<evidence type="ECO:0000313" key="3">
    <source>
        <dbReference type="EMBL" id="VDN27701.1"/>
    </source>
</evidence>
<gene>
    <name evidence="3" type="ORF">GPUH_LOCUS16344</name>
</gene>
<dbReference type="WBParaSite" id="GPUH_0001636801-mRNA-1">
    <property type="protein sequence ID" value="GPUH_0001636801-mRNA-1"/>
    <property type="gene ID" value="GPUH_0001636801"/>
</dbReference>
<dbReference type="GO" id="GO:0005782">
    <property type="term" value="C:peroxisomal matrix"/>
    <property type="evidence" value="ECO:0007669"/>
    <property type="project" value="TreeGrafter"/>
</dbReference>
<dbReference type="Pfam" id="PF05292">
    <property type="entry name" value="MCD"/>
    <property type="match status" value="1"/>
</dbReference>
<accession>A0A183E5V5</accession>
<dbReference type="InterPro" id="IPR038351">
    <property type="entry name" value="MCD_N_sf"/>
</dbReference>
<keyword evidence="4" id="KW-1185">Reference proteome</keyword>
<evidence type="ECO:0000313" key="5">
    <source>
        <dbReference type="WBParaSite" id="GPUH_0001636801-mRNA-1"/>
    </source>
</evidence>
<dbReference type="GO" id="GO:0006633">
    <property type="term" value="P:fatty acid biosynthetic process"/>
    <property type="evidence" value="ECO:0007669"/>
    <property type="project" value="InterPro"/>
</dbReference>
<reference evidence="3 4" key="2">
    <citation type="submission" date="2018-11" db="EMBL/GenBank/DDBJ databases">
        <authorList>
            <consortium name="Pathogen Informatics"/>
        </authorList>
    </citation>
    <scope>NUCLEOTIDE SEQUENCE [LARGE SCALE GENOMIC DNA]</scope>
</reference>
<dbReference type="GO" id="GO:0005759">
    <property type="term" value="C:mitochondrial matrix"/>
    <property type="evidence" value="ECO:0007669"/>
    <property type="project" value="TreeGrafter"/>
</dbReference>
<dbReference type="PANTHER" id="PTHR28641:SF1">
    <property type="entry name" value="MALONYL-COA DECARBOXYLASE, MITOCHONDRIAL"/>
    <property type="match status" value="1"/>
</dbReference>
<reference evidence="5" key="1">
    <citation type="submission" date="2016-06" db="UniProtKB">
        <authorList>
            <consortium name="WormBaseParasite"/>
        </authorList>
    </citation>
    <scope>IDENTIFICATION</scope>
</reference>
<dbReference type="Gene3D" id="1.20.140.90">
    <property type="entry name" value="Malonyl-CoA decarboxylase, oligemerization domain"/>
    <property type="match status" value="1"/>
</dbReference>
<dbReference type="GO" id="GO:2001294">
    <property type="term" value="P:malonyl-CoA catabolic process"/>
    <property type="evidence" value="ECO:0007669"/>
    <property type="project" value="TreeGrafter"/>
</dbReference>
<dbReference type="EMBL" id="UYRT01083626">
    <property type="protein sequence ID" value="VDN27701.1"/>
    <property type="molecule type" value="Genomic_DNA"/>
</dbReference>
<dbReference type="GO" id="GO:0050080">
    <property type="term" value="F:malonyl-CoA decarboxylase activity"/>
    <property type="evidence" value="ECO:0007669"/>
    <property type="project" value="InterPro"/>
</dbReference>